<sequence length="221" mass="25383">MIQLATLKFLADLKKNNNKEWFDENKKNHENAKNDFLAFSQNIIAGLSMFDNNIANANLEPKKCITRLNRDIRFSADKSPYKTNFFLMLNQGGKNSSNACYYLQLQPDSSFVGGGVYMPMPPDLQKFRQEIDYNFSEWNKIVENKLFKKVFAEGVQAPEKLSRPPKGFDANSKAIEYLKMKGYFTTNKISDTEMQSKDIIKTVLKSFETAKPLIDFLNNAL</sequence>
<dbReference type="InterPro" id="IPR012808">
    <property type="entry name" value="CHP02453"/>
</dbReference>
<gene>
    <name evidence="1" type="ORF">SAMN05443292_3021</name>
</gene>
<dbReference type="AlphaFoldDB" id="A0A1I3JGZ9"/>
<dbReference type="STRING" id="1125876.SAMN05443292_3021"/>
<dbReference type="NCBIfam" id="TIGR02453">
    <property type="entry name" value="TIGR02453 family protein"/>
    <property type="match status" value="1"/>
</dbReference>
<dbReference type="Proteomes" id="UP000198931">
    <property type="component" value="Unassembled WGS sequence"/>
</dbReference>
<name>A0A1I3JGZ9_9FLAO</name>
<dbReference type="PANTHER" id="PTHR36452">
    <property type="entry name" value="CHROMOSOME 12, WHOLE GENOME SHOTGUN SEQUENCE"/>
    <property type="match status" value="1"/>
</dbReference>
<dbReference type="EMBL" id="FOQT01000009">
    <property type="protein sequence ID" value="SFI59531.1"/>
    <property type="molecule type" value="Genomic_DNA"/>
</dbReference>
<proteinExistence type="predicted"/>
<organism evidence="1 2">
    <name type="scientific">Halpernia frigidisoli</name>
    <dbReference type="NCBI Taxonomy" id="1125876"/>
    <lineage>
        <taxon>Bacteria</taxon>
        <taxon>Pseudomonadati</taxon>
        <taxon>Bacteroidota</taxon>
        <taxon>Flavobacteriia</taxon>
        <taxon>Flavobacteriales</taxon>
        <taxon>Weeksellaceae</taxon>
        <taxon>Chryseobacterium group</taxon>
        <taxon>Halpernia</taxon>
    </lineage>
</organism>
<dbReference type="OrthoDB" id="9794241at2"/>
<dbReference type="InterPro" id="IPR015996">
    <property type="entry name" value="UCP028451"/>
</dbReference>
<dbReference type="RefSeq" id="WP_090082895.1">
    <property type="nucleotide sequence ID" value="NZ_FOQT01000009.1"/>
</dbReference>
<accession>A0A1I3JGZ9</accession>
<reference evidence="1 2" key="1">
    <citation type="submission" date="2016-10" db="EMBL/GenBank/DDBJ databases">
        <authorList>
            <person name="de Groot N.N."/>
        </authorList>
    </citation>
    <scope>NUCLEOTIDE SEQUENCE [LARGE SCALE GENOMIC DNA]</scope>
    <source>
        <strain evidence="1 2">DSM 26000</strain>
    </source>
</reference>
<keyword evidence="2" id="KW-1185">Reference proteome</keyword>
<dbReference type="PANTHER" id="PTHR36452:SF1">
    <property type="entry name" value="DUF2461 DOMAIN-CONTAINING PROTEIN"/>
    <property type="match status" value="1"/>
</dbReference>
<evidence type="ECO:0000313" key="2">
    <source>
        <dbReference type="Proteomes" id="UP000198931"/>
    </source>
</evidence>
<dbReference type="PIRSF" id="PIRSF028451">
    <property type="entry name" value="UCP028451"/>
    <property type="match status" value="1"/>
</dbReference>
<dbReference type="Pfam" id="PF09365">
    <property type="entry name" value="DUF2461"/>
    <property type="match status" value="1"/>
</dbReference>
<protein>
    <submittedName>
        <fullName evidence="1">TIGR02453 family protein</fullName>
    </submittedName>
</protein>
<evidence type="ECO:0000313" key="1">
    <source>
        <dbReference type="EMBL" id="SFI59531.1"/>
    </source>
</evidence>